<evidence type="ECO:0000313" key="9">
    <source>
        <dbReference type="Proteomes" id="UP001297422"/>
    </source>
</evidence>
<reference evidence="8" key="1">
    <citation type="submission" date="2021-10" db="EMBL/GenBank/DDBJ databases">
        <title>Collection of gut derived symbiotic bacterial strains cultured from healthy donors.</title>
        <authorList>
            <person name="Lin H."/>
            <person name="Littmann E."/>
            <person name="Claire K."/>
            <person name="Pamer E."/>
        </authorList>
    </citation>
    <scope>NUCLEOTIDE SEQUENCE</scope>
    <source>
        <strain evidence="8">MSK.23.4</strain>
    </source>
</reference>
<accession>A0AAJ1B139</accession>
<dbReference type="GO" id="GO:0046872">
    <property type="term" value="F:metal ion binding"/>
    <property type="evidence" value="ECO:0007669"/>
    <property type="project" value="UniProtKB-KW"/>
</dbReference>
<protein>
    <submittedName>
        <fullName evidence="8">Radical SAM protein</fullName>
    </submittedName>
</protein>
<keyword evidence="3" id="KW-0479">Metal-binding</keyword>
<dbReference type="RefSeq" id="WP_173879648.1">
    <property type="nucleotide sequence ID" value="NZ_JAAIMT010000029.1"/>
</dbReference>
<dbReference type="SFLD" id="SFLDG01386">
    <property type="entry name" value="main_SPASM_domain-containing"/>
    <property type="match status" value="1"/>
</dbReference>
<dbReference type="AlphaFoldDB" id="A0AAJ1B139"/>
<dbReference type="Proteomes" id="UP001297422">
    <property type="component" value="Unassembled WGS sequence"/>
</dbReference>
<dbReference type="InterPro" id="IPR023885">
    <property type="entry name" value="4Fe4S-binding_SPASM_dom"/>
</dbReference>
<dbReference type="Pfam" id="PF04055">
    <property type="entry name" value="Radical_SAM"/>
    <property type="match status" value="1"/>
</dbReference>
<evidence type="ECO:0000256" key="6">
    <source>
        <dbReference type="ARBA" id="ARBA00023601"/>
    </source>
</evidence>
<evidence type="ECO:0000256" key="5">
    <source>
        <dbReference type="ARBA" id="ARBA00023014"/>
    </source>
</evidence>
<comment type="similarity">
    <text evidence="6">Belongs to the radical SAM superfamily. Anaerobic sulfatase-maturating enzyme family.</text>
</comment>
<sequence>MECTLYLTENCNLKCSYCYEGDDKRKKMLSKQNLEKALSFIVHNNPKTEIINLTLLGGEPLLNKKSIYECMDIIEHKYPESKSLFEFHITTNGILLDKEIIELFKENNVDVSISIDGDKRTHNLNRKSKNGQDVYETIIENMKLMQEMSLEFFVRMTVTENNVAFLSENLNYFYNLGIRKFHLGIDHMGNWTEEGLKLLDAQMDKVDQFYLDVLCGVDGAVLNLHDYKIGTFIAKSIPQYCSGGSIGHLIINSSGELFPCGFVVNDDVWNLGTVETGLDRSKFLESARGHVAPKSVCHECDIAFTCSGAKCGFCNYTKTGKLNVHSVQTCKRERILFKHNLFVFKEMYRRKEKRLMQYLKIAKEKDIELSDIMKNIICEEGWMSS</sequence>
<evidence type="ECO:0000256" key="2">
    <source>
        <dbReference type="ARBA" id="ARBA00022691"/>
    </source>
</evidence>
<keyword evidence="4" id="KW-0408">Iron</keyword>
<comment type="cofactor">
    <cofactor evidence="1">
        <name>[4Fe-4S] cluster</name>
        <dbReference type="ChEBI" id="CHEBI:49883"/>
    </cofactor>
</comment>
<keyword evidence="5" id="KW-0411">Iron-sulfur</keyword>
<dbReference type="GO" id="GO:0051536">
    <property type="term" value="F:iron-sulfur cluster binding"/>
    <property type="evidence" value="ECO:0007669"/>
    <property type="project" value="UniProtKB-KW"/>
</dbReference>
<dbReference type="NCBIfam" id="TIGR04085">
    <property type="entry name" value="rSAM_more_4Fe4S"/>
    <property type="match status" value="1"/>
</dbReference>
<dbReference type="InterPro" id="IPR058240">
    <property type="entry name" value="rSAM_sf"/>
</dbReference>
<feature type="domain" description="Radical SAM core" evidence="7">
    <location>
        <begin position="1"/>
        <end position="214"/>
    </location>
</feature>
<gene>
    <name evidence="8" type="ORF">LIQ10_14960</name>
</gene>
<dbReference type="EMBL" id="JAJBNC010000028">
    <property type="protein sequence ID" value="MCB5495016.1"/>
    <property type="molecule type" value="Genomic_DNA"/>
</dbReference>
<dbReference type="SFLD" id="SFLDG01384">
    <property type="entry name" value="thioether_bond_formation_requi"/>
    <property type="match status" value="1"/>
</dbReference>
<dbReference type="InterPro" id="IPR023867">
    <property type="entry name" value="Sulphatase_maturase_rSAM"/>
</dbReference>
<dbReference type="SFLD" id="SFLDS00029">
    <property type="entry name" value="Radical_SAM"/>
    <property type="match status" value="1"/>
</dbReference>
<evidence type="ECO:0000259" key="7">
    <source>
        <dbReference type="PROSITE" id="PS51918"/>
    </source>
</evidence>
<comment type="caution">
    <text evidence="8">The sequence shown here is derived from an EMBL/GenBank/DDBJ whole genome shotgun (WGS) entry which is preliminary data.</text>
</comment>
<keyword evidence="2" id="KW-0949">S-adenosyl-L-methionine</keyword>
<dbReference type="SFLD" id="SFLDG01067">
    <property type="entry name" value="SPASM/twitch_domain_containing"/>
    <property type="match status" value="1"/>
</dbReference>
<evidence type="ECO:0000256" key="1">
    <source>
        <dbReference type="ARBA" id="ARBA00001966"/>
    </source>
</evidence>
<organism evidence="8 9">
    <name type="scientific">Mediterraneibacter gnavus</name>
    <name type="common">Ruminococcus gnavus</name>
    <dbReference type="NCBI Taxonomy" id="33038"/>
    <lineage>
        <taxon>Bacteria</taxon>
        <taxon>Bacillati</taxon>
        <taxon>Bacillota</taxon>
        <taxon>Clostridia</taxon>
        <taxon>Lachnospirales</taxon>
        <taxon>Lachnospiraceae</taxon>
        <taxon>Mediterraneibacter</taxon>
    </lineage>
</organism>
<evidence type="ECO:0000256" key="3">
    <source>
        <dbReference type="ARBA" id="ARBA00022723"/>
    </source>
</evidence>
<proteinExistence type="inferred from homology"/>
<name>A0AAJ1B139_MEDGN</name>
<dbReference type="InterPro" id="IPR013785">
    <property type="entry name" value="Aldolase_TIM"/>
</dbReference>
<evidence type="ECO:0000313" key="8">
    <source>
        <dbReference type="EMBL" id="MCB5495016.1"/>
    </source>
</evidence>
<dbReference type="CDD" id="cd01335">
    <property type="entry name" value="Radical_SAM"/>
    <property type="match status" value="1"/>
</dbReference>
<dbReference type="SUPFAM" id="SSF102114">
    <property type="entry name" value="Radical SAM enzymes"/>
    <property type="match status" value="1"/>
</dbReference>
<evidence type="ECO:0000256" key="4">
    <source>
        <dbReference type="ARBA" id="ARBA00023004"/>
    </source>
</evidence>
<dbReference type="PANTHER" id="PTHR43273:SF3">
    <property type="entry name" value="ANAEROBIC SULFATASE-MATURATING ENZYME HOMOLOG ASLB-RELATED"/>
    <property type="match status" value="1"/>
</dbReference>
<dbReference type="PROSITE" id="PS51918">
    <property type="entry name" value="RADICAL_SAM"/>
    <property type="match status" value="1"/>
</dbReference>
<dbReference type="GO" id="GO:0016491">
    <property type="term" value="F:oxidoreductase activity"/>
    <property type="evidence" value="ECO:0007669"/>
    <property type="project" value="InterPro"/>
</dbReference>
<dbReference type="InterPro" id="IPR007197">
    <property type="entry name" value="rSAM"/>
</dbReference>
<dbReference type="Gene3D" id="3.20.20.70">
    <property type="entry name" value="Aldolase class I"/>
    <property type="match status" value="1"/>
</dbReference>
<dbReference type="PANTHER" id="PTHR43273">
    <property type="entry name" value="ANAEROBIC SULFATASE-MATURATING ENZYME HOMOLOG ASLB-RELATED"/>
    <property type="match status" value="1"/>
</dbReference>